<evidence type="ECO:0000256" key="6">
    <source>
        <dbReference type="SAM" id="MobiDB-lite"/>
    </source>
</evidence>
<dbReference type="InterPro" id="IPR049326">
    <property type="entry name" value="Rhodopsin_dom_fungi"/>
</dbReference>
<evidence type="ECO:0000313" key="10">
    <source>
        <dbReference type="EnsemblFungi" id="EJT73561"/>
    </source>
</evidence>
<reference evidence="10" key="4">
    <citation type="journal article" date="2015" name="G3 (Bethesda)">
        <title>Genome sequences of three phytopathogenic species of the Magnaporthaceae family of fungi.</title>
        <authorList>
            <person name="Okagaki L.H."/>
            <person name="Nunes C.C."/>
            <person name="Sailsbery J."/>
            <person name="Clay B."/>
            <person name="Brown D."/>
            <person name="John T."/>
            <person name="Oh Y."/>
            <person name="Young N."/>
            <person name="Fitzgerald M."/>
            <person name="Haas B.J."/>
            <person name="Zeng Q."/>
            <person name="Young S."/>
            <person name="Adiconis X."/>
            <person name="Fan L."/>
            <person name="Levin J.Z."/>
            <person name="Mitchell T.K."/>
            <person name="Okubara P.A."/>
            <person name="Farman M.L."/>
            <person name="Kohn L.M."/>
            <person name="Birren B."/>
            <person name="Ma L.-J."/>
            <person name="Dean R.A."/>
        </authorList>
    </citation>
    <scope>NUCLEOTIDE SEQUENCE</scope>
    <source>
        <strain evidence="10">R3-111a-1</strain>
    </source>
</reference>
<evidence type="ECO:0000256" key="4">
    <source>
        <dbReference type="ARBA" id="ARBA00023136"/>
    </source>
</evidence>
<dbReference type="HOGENOM" id="CLU_028200_12_4_1"/>
<evidence type="ECO:0000256" key="1">
    <source>
        <dbReference type="ARBA" id="ARBA00004141"/>
    </source>
</evidence>
<dbReference type="Proteomes" id="UP000006039">
    <property type="component" value="Unassembled WGS sequence"/>
</dbReference>
<dbReference type="EMBL" id="GL385398">
    <property type="protein sequence ID" value="EJT73561.1"/>
    <property type="molecule type" value="Genomic_DNA"/>
</dbReference>
<name>J3P1L9_GAET3</name>
<keyword evidence="4 7" id="KW-0472">Membrane</keyword>
<dbReference type="STRING" id="644352.J3P1L9"/>
<evidence type="ECO:0000313" key="11">
    <source>
        <dbReference type="Proteomes" id="UP000006039"/>
    </source>
</evidence>
<feature type="transmembrane region" description="Helical" evidence="7">
    <location>
        <begin position="150"/>
        <end position="173"/>
    </location>
</feature>
<dbReference type="GO" id="GO:0016020">
    <property type="term" value="C:membrane"/>
    <property type="evidence" value="ECO:0007669"/>
    <property type="project" value="UniProtKB-SubCell"/>
</dbReference>
<evidence type="ECO:0000256" key="3">
    <source>
        <dbReference type="ARBA" id="ARBA00022989"/>
    </source>
</evidence>
<protein>
    <recommendedName>
        <fullName evidence="8">Rhodopsin domain-containing protein</fullName>
    </recommendedName>
</protein>
<reference evidence="11" key="1">
    <citation type="submission" date="2010-07" db="EMBL/GenBank/DDBJ databases">
        <title>The genome sequence of Gaeumannomyces graminis var. tritici strain R3-111a-1.</title>
        <authorList>
            <consortium name="The Broad Institute Genome Sequencing Platform"/>
            <person name="Ma L.-J."/>
            <person name="Dead R."/>
            <person name="Young S."/>
            <person name="Zeng Q."/>
            <person name="Koehrsen M."/>
            <person name="Alvarado L."/>
            <person name="Berlin A."/>
            <person name="Chapman S.B."/>
            <person name="Chen Z."/>
            <person name="Freedman E."/>
            <person name="Gellesch M."/>
            <person name="Goldberg J."/>
            <person name="Griggs A."/>
            <person name="Gujja S."/>
            <person name="Heilman E.R."/>
            <person name="Heiman D."/>
            <person name="Hepburn T."/>
            <person name="Howarth C."/>
            <person name="Jen D."/>
            <person name="Larson L."/>
            <person name="Mehta T."/>
            <person name="Neiman D."/>
            <person name="Pearson M."/>
            <person name="Roberts A."/>
            <person name="Saif S."/>
            <person name="Shea T."/>
            <person name="Shenoy N."/>
            <person name="Sisk P."/>
            <person name="Stolte C."/>
            <person name="Sykes S."/>
            <person name="Walk T."/>
            <person name="White J."/>
            <person name="Yandava C."/>
            <person name="Haas B."/>
            <person name="Nusbaum C."/>
            <person name="Birren B."/>
        </authorList>
    </citation>
    <scope>NUCLEOTIDE SEQUENCE [LARGE SCALE GENOMIC DNA]</scope>
    <source>
        <strain evidence="11">R3-111a-1</strain>
    </source>
</reference>
<evidence type="ECO:0000259" key="8">
    <source>
        <dbReference type="Pfam" id="PF20684"/>
    </source>
</evidence>
<evidence type="ECO:0000313" key="9">
    <source>
        <dbReference type="EMBL" id="EJT73561.1"/>
    </source>
</evidence>
<organism evidence="9">
    <name type="scientific">Gaeumannomyces tritici (strain R3-111a-1)</name>
    <name type="common">Wheat and barley take-all root rot fungus</name>
    <name type="synonym">Gaeumannomyces graminis var. tritici</name>
    <dbReference type="NCBI Taxonomy" id="644352"/>
    <lineage>
        <taxon>Eukaryota</taxon>
        <taxon>Fungi</taxon>
        <taxon>Dikarya</taxon>
        <taxon>Ascomycota</taxon>
        <taxon>Pezizomycotina</taxon>
        <taxon>Sordariomycetes</taxon>
        <taxon>Sordariomycetidae</taxon>
        <taxon>Magnaporthales</taxon>
        <taxon>Magnaporthaceae</taxon>
        <taxon>Gaeumannomyces</taxon>
    </lineage>
</organism>
<dbReference type="PANTHER" id="PTHR33048">
    <property type="entry name" value="PTH11-LIKE INTEGRAL MEMBRANE PROTEIN (AFU_ORTHOLOGUE AFUA_5G11245)"/>
    <property type="match status" value="1"/>
</dbReference>
<dbReference type="PANTHER" id="PTHR33048:SF47">
    <property type="entry name" value="INTEGRAL MEMBRANE PROTEIN-RELATED"/>
    <property type="match status" value="1"/>
</dbReference>
<gene>
    <name evidence="10" type="primary">20347875</name>
    <name evidence="9" type="ORF">GGTG_07417</name>
</gene>
<reference evidence="10" key="5">
    <citation type="submission" date="2018-04" db="UniProtKB">
        <authorList>
            <consortium name="EnsemblFungi"/>
        </authorList>
    </citation>
    <scope>IDENTIFICATION</scope>
    <source>
        <strain evidence="10">R3-111a-1</strain>
    </source>
</reference>
<dbReference type="OrthoDB" id="4682787at2759"/>
<dbReference type="VEuPathDB" id="FungiDB:GGTG_07417"/>
<keyword evidence="3 7" id="KW-1133">Transmembrane helix</keyword>
<keyword evidence="2 7" id="KW-0812">Transmembrane</keyword>
<feature type="transmembrane region" description="Helical" evidence="7">
    <location>
        <begin position="70"/>
        <end position="91"/>
    </location>
</feature>
<evidence type="ECO:0000256" key="2">
    <source>
        <dbReference type="ARBA" id="ARBA00022692"/>
    </source>
</evidence>
<feature type="region of interest" description="Disordered" evidence="6">
    <location>
        <begin position="297"/>
        <end position="442"/>
    </location>
</feature>
<dbReference type="RefSeq" id="XP_009223505.1">
    <property type="nucleotide sequence ID" value="XM_009225241.1"/>
</dbReference>
<accession>J3P1L9</accession>
<dbReference type="EnsemblFungi" id="EJT73561">
    <property type="protein sequence ID" value="EJT73561"/>
    <property type="gene ID" value="GGTG_07417"/>
</dbReference>
<feature type="compositionally biased region" description="Basic and acidic residues" evidence="6">
    <location>
        <begin position="374"/>
        <end position="385"/>
    </location>
</feature>
<feature type="domain" description="Rhodopsin" evidence="8">
    <location>
        <begin position="54"/>
        <end position="288"/>
    </location>
</feature>
<dbReference type="AlphaFoldDB" id="J3P1L9"/>
<evidence type="ECO:0000256" key="5">
    <source>
        <dbReference type="ARBA" id="ARBA00038359"/>
    </source>
</evidence>
<reference evidence="9" key="3">
    <citation type="submission" date="2010-09" db="EMBL/GenBank/DDBJ databases">
        <title>Annotation of Gaeumannomyces graminis var. tritici R3-111a-1.</title>
        <authorList>
            <consortium name="The Broad Institute Genome Sequencing Platform"/>
            <person name="Ma L.-J."/>
            <person name="Dead R."/>
            <person name="Young S.K."/>
            <person name="Zeng Q."/>
            <person name="Gargeya S."/>
            <person name="Fitzgerald M."/>
            <person name="Haas B."/>
            <person name="Abouelleil A."/>
            <person name="Alvarado L."/>
            <person name="Arachchi H.M."/>
            <person name="Berlin A."/>
            <person name="Brown A."/>
            <person name="Chapman S.B."/>
            <person name="Chen Z."/>
            <person name="Dunbar C."/>
            <person name="Freedman E."/>
            <person name="Gearin G."/>
            <person name="Gellesch M."/>
            <person name="Goldberg J."/>
            <person name="Griggs A."/>
            <person name="Gujja S."/>
            <person name="Heiman D."/>
            <person name="Howarth C."/>
            <person name="Larson L."/>
            <person name="Lui A."/>
            <person name="MacDonald P.J.P."/>
            <person name="Mehta T."/>
            <person name="Montmayeur A."/>
            <person name="Murphy C."/>
            <person name="Neiman D."/>
            <person name="Pearson M."/>
            <person name="Priest M."/>
            <person name="Roberts A."/>
            <person name="Saif S."/>
            <person name="Shea T."/>
            <person name="Shenoy N."/>
            <person name="Sisk P."/>
            <person name="Stolte C."/>
            <person name="Sykes S."/>
            <person name="Yandava C."/>
            <person name="Wortman J."/>
            <person name="Nusbaum C."/>
            <person name="Birren B."/>
        </authorList>
    </citation>
    <scope>NUCLEOTIDE SEQUENCE</scope>
    <source>
        <strain evidence="9">R3-111a-1</strain>
    </source>
</reference>
<feature type="transmembrane region" description="Helical" evidence="7">
    <location>
        <begin position="111"/>
        <end position="129"/>
    </location>
</feature>
<dbReference type="InterPro" id="IPR052337">
    <property type="entry name" value="SAT4-like"/>
</dbReference>
<feature type="transmembrane region" description="Helical" evidence="7">
    <location>
        <begin position="193"/>
        <end position="214"/>
    </location>
</feature>
<feature type="transmembrane region" description="Helical" evidence="7">
    <location>
        <begin position="226"/>
        <end position="247"/>
    </location>
</feature>
<dbReference type="Pfam" id="PF20684">
    <property type="entry name" value="Fung_rhodopsin"/>
    <property type="match status" value="1"/>
</dbReference>
<feature type="compositionally biased region" description="Basic and acidic residues" evidence="6">
    <location>
        <begin position="405"/>
        <end position="442"/>
    </location>
</feature>
<reference evidence="9" key="2">
    <citation type="submission" date="2010-07" db="EMBL/GenBank/DDBJ databases">
        <authorList>
            <consortium name="The Broad Institute Genome Sequencing Platform"/>
            <consortium name="Broad Institute Genome Sequencing Center for Infectious Disease"/>
            <person name="Ma L.-J."/>
            <person name="Dead R."/>
            <person name="Young S."/>
            <person name="Zeng Q."/>
            <person name="Koehrsen M."/>
            <person name="Alvarado L."/>
            <person name="Berlin A."/>
            <person name="Chapman S.B."/>
            <person name="Chen Z."/>
            <person name="Freedman E."/>
            <person name="Gellesch M."/>
            <person name="Goldberg J."/>
            <person name="Griggs A."/>
            <person name="Gujja S."/>
            <person name="Heilman E.R."/>
            <person name="Heiman D."/>
            <person name="Hepburn T."/>
            <person name="Howarth C."/>
            <person name="Jen D."/>
            <person name="Larson L."/>
            <person name="Mehta T."/>
            <person name="Neiman D."/>
            <person name="Pearson M."/>
            <person name="Roberts A."/>
            <person name="Saif S."/>
            <person name="Shea T."/>
            <person name="Shenoy N."/>
            <person name="Sisk P."/>
            <person name="Stolte C."/>
            <person name="Sykes S."/>
            <person name="Walk T."/>
            <person name="White J."/>
            <person name="Yandava C."/>
            <person name="Haas B."/>
            <person name="Nusbaum C."/>
            <person name="Birren B."/>
        </authorList>
    </citation>
    <scope>NUCLEOTIDE SEQUENCE</scope>
    <source>
        <strain evidence="9">R3-111a-1</strain>
    </source>
</reference>
<comment type="similarity">
    <text evidence="5">Belongs to the SAT4 family.</text>
</comment>
<dbReference type="GeneID" id="20347875"/>
<keyword evidence="11" id="KW-1185">Reference proteome</keyword>
<feature type="transmembrane region" description="Helical" evidence="7">
    <location>
        <begin position="36"/>
        <end position="58"/>
    </location>
</feature>
<dbReference type="eggNOG" id="ENOG502SIFD">
    <property type="taxonomic scope" value="Eukaryota"/>
</dbReference>
<proteinExistence type="inferred from homology"/>
<sequence>MFLSPILVAAGPNGPAMMPPPGVTPQFNGPKNENPLAWGVMITCTIITAICVFLRLYVRTWWERRLHKEEVLTLLSFAAFLGTAYSGYSFTWSPGYYVHQWDLRIRDLPEAYSLILLYASFYSVSLPLVKTAILLDWSRVLVVSERRRNPFWWACIVLSAIQCIWGTICTILINLNCSSGSNTPKCFDLSELMLISSIVQVVTSFAMVVLPQRIIWNLRLTWRKKLGVSVIFGVGMIACGAACFRLIETVRYTREEDHTYYISPLFFWTWGELTAGFFVLCVPSVAKMAAETQLPGRIRRSLGRSRNGNKQSDAEAGTGEEKGNGTVLVTIGGGSETSKNRLSRLVTESTQQLRGGKETAVSGGPEGDSNGTRYSRDRGSREGASRDGGSTRSDARGSGGIVVTRETKVTVEPDPIKEGGWKGRCDVTTKRPWENVPKRERS</sequence>
<comment type="subcellular location">
    <subcellularLocation>
        <location evidence="1">Membrane</location>
        <topology evidence="1">Multi-pass membrane protein</topology>
    </subcellularLocation>
</comment>
<evidence type="ECO:0000256" key="7">
    <source>
        <dbReference type="SAM" id="Phobius"/>
    </source>
</evidence>
<feature type="transmembrane region" description="Helical" evidence="7">
    <location>
        <begin position="267"/>
        <end position="290"/>
    </location>
</feature>